<keyword evidence="3" id="KW-0687">Ribonucleoprotein</keyword>
<sequence>SGSNIAPSPTKSASAWRMQAKKTTTPIHILPLSRGTMDLFRVGEALLRSPQPFLPFLAPSAARPQSRRAIDALSRHCRPSRHALSTSSTNHVEDHRDPPSSERQPRSSDISSLLDSALDGTKGTPSAPATRTSHFKSNTAQAGAPPSRLTGQDLPQKGDSVSELLDSMRSPRTLRSQQPSSRRASDSSFSEISAILDGPGSYSPSKTNSPFSRNNLSPQPTPLLIEKFLPMKLNASVGRTVTIDNCNKNSVKRDFMRQRFHERPGLKRKRLKGERWRRRFKENFKGVVGLVKSMTAQGW</sequence>
<dbReference type="GO" id="GO:0003735">
    <property type="term" value="F:structural constituent of ribosome"/>
    <property type="evidence" value="ECO:0007669"/>
    <property type="project" value="InterPro"/>
</dbReference>
<dbReference type="Pfam" id="PF01165">
    <property type="entry name" value="Ribosomal_S21"/>
    <property type="match status" value="1"/>
</dbReference>
<dbReference type="InterPro" id="IPR001911">
    <property type="entry name" value="Ribosomal_bS21"/>
</dbReference>
<keyword evidence="6" id="KW-1185">Reference proteome</keyword>
<dbReference type="STRING" id="329884.A0A4U0X7S2"/>
<feature type="compositionally biased region" description="Basic and acidic residues" evidence="4">
    <location>
        <begin position="91"/>
        <end position="106"/>
    </location>
</feature>
<reference evidence="5 6" key="1">
    <citation type="submission" date="2017-03" db="EMBL/GenBank/DDBJ databases">
        <title>Genomes of endolithic fungi from Antarctica.</title>
        <authorList>
            <person name="Coleine C."/>
            <person name="Masonjones S."/>
            <person name="Stajich J.E."/>
        </authorList>
    </citation>
    <scope>NUCLEOTIDE SEQUENCE [LARGE SCALE GENOMIC DNA]</scope>
    <source>
        <strain evidence="5 6">CCFEE 5184</strain>
    </source>
</reference>
<evidence type="ECO:0000313" key="5">
    <source>
        <dbReference type="EMBL" id="TKA71817.1"/>
    </source>
</evidence>
<feature type="non-terminal residue" evidence="5">
    <location>
        <position position="1"/>
    </location>
</feature>
<feature type="compositionally biased region" description="Polar residues" evidence="4">
    <location>
        <begin position="202"/>
        <end position="218"/>
    </location>
</feature>
<feature type="compositionally biased region" description="Low complexity" evidence="4">
    <location>
        <begin position="176"/>
        <end position="195"/>
    </location>
</feature>
<feature type="compositionally biased region" description="Polar residues" evidence="4">
    <location>
        <begin position="123"/>
        <end position="141"/>
    </location>
</feature>
<keyword evidence="2" id="KW-0689">Ribosomal protein</keyword>
<proteinExistence type="inferred from homology"/>
<comment type="similarity">
    <text evidence="1">Belongs to the bacterial ribosomal protein bS21 family.</text>
</comment>
<protein>
    <recommendedName>
        <fullName evidence="7">37S ribosomal protein mrp21, mitochondrial</fullName>
    </recommendedName>
</protein>
<dbReference type="PANTHER" id="PTHR41237:SF1">
    <property type="entry name" value="SMALL RIBOSOMAL SUBUNIT PROTEIN BS21M"/>
    <property type="match status" value="1"/>
</dbReference>
<dbReference type="InterPro" id="IPR052837">
    <property type="entry name" value="Mitoribosomal_bS21"/>
</dbReference>
<dbReference type="OrthoDB" id="2501249at2759"/>
<gene>
    <name evidence="5" type="ORF">B0A55_06911</name>
</gene>
<accession>A0A4U0X7S2</accession>
<evidence type="ECO:0000256" key="4">
    <source>
        <dbReference type="SAM" id="MobiDB-lite"/>
    </source>
</evidence>
<evidence type="ECO:0000256" key="2">
    <source>
        <dbReference type="ARBA" id="ARBA00022980"/>
    </source>
</evidence>
<evidence type="ECO:0000256" key="1">
    <source>
        <dbReference type="ARBA" id="ARBA00006640"/>
    </source>
</evidence>
<evidence type="ECO:0000313" key="6">
    <source>
        <dbReference type="Proteomes" id="UP000309340"/>
    </source>
</evidence>
<feature type="compositionally biased region" description="Low complexity" evidence="4">
    <location>
        <begin position="107"/>
        <end position="119"/>
    </location>
</feature>
<organism evidence="5 6">
    <name type="scientific">Friedmanniomyces simplex</name>
    <dbReference type="NCBI Taxonomy" id="329884"/>
    <lineage>
        <taxon>Eukaryota</taxon>
        <taxon>Fungi</taxon>
        <taxon>Dikarya</taxon>
        <taxon>Ascomycota</taxon>
        <taxon>Pezizomycotina</taxon>
        <taxon>Dothideomycetes</taxon>
        <taxon>Dothideomycetidae</taxon>
        <taxon>Mycosphaerellales</taxon>
        <taxon>Teratosphaeriaceae</taxon>
        <taxon>Friedmanniomyces</taxon>
    </lineage>
</organism>
<comment type="caution">
    <text evidence="5">The sequence shown here is derived from an EMBL/GenBank/DDBJ whole genome shotgun (WGS) entry which is preliminary data.</text>
</comment>
<dbReference type="AlphaFoldDB" id="A0A4U0X7S2"/>
<evidence type="ECO:0000256" key="3">
    <source>
        <dbReference type="ARBA" id="ARBA00023274"/>
    </source>
</evidence>
<dbReference type="EMBL" id="NAJQ01000335">
    <property type="protein sequence ID" value="TKA71817.1"/>
    <property type="molecule type" value="Genomic_DNA"/>
</dbReference>
<feature type="region of interest" description="Disordered" evidence="4">
    <location>
        <begin position="76"/>
        <end position="218"/>
    </location>
</feature>
<name>A0A4U0X7S2_9PEZI</name>
<dbReference type="Proteomes" id="UP000309340">
    <property type="component" value="Unassembled WGS sequence"/>
</dbReference>
<evidence type="ECO:0008006" key="7">
    <source>
        <dbReference type="Google" id="ProtNLM"/>
    </source>
</evidence>
<dbReference type="GO" id="GO:0005763">
    <property type="term" value="C:mitochondrial small ribosomal subunit"/>
    <property type="evidence" value="ECO:0007669"/>
    <property type="project" value="TreeGrafter"/>
</dbReference>
<dbReference type="GO" id="GO:0070124">
    <property type="term" value="P:mitochondrial translational initiation"/>
    <property type="evidence" value="ECO:0007669"/>
    <property type="project" value="TreeGrafter"/>
</dbReference>
<dbReference type="PANTHER" id="PTHR41237">
    <property type="entry name" value="37S RIBOSOMAL PROTEIN MRP21, MITOCHONDRIAL"/>
    <property type="match status" value="1"/>
</dbReference>